<dbReference type="RefSeq" id="WP_261962504.1">
    <property type="nucleotide sequence ID" value="NZ_BAAAXA010000001.1"/>
</dbReference>
<dbReference type="InterPro" id="IPR032466">
    <property type="entry name" value="Metal_Hydrolase"/>
</dbReference>
<dbReference type="PANTHER" id="PTHR10443">
    <property type="entry name" value="MICROSOMAL DIPEPTIDASE"/>
    <property type="match status" value="1"/>
</dbReference>
<evidence type="ECO:0000313" key="2">
    <source>
        <dbReference type="Proteomes" id="UP001143480"/>
    </source>
</evidence>
<dbReference type="CDD" id="cd01301">
    <property type="entry name" value="rDP_like"/>
    <property type="match status" value="1"/>
</dbReference>
<proteinExistence type="predicted"/>
<evidence type="ECO:0000313" key="1">
    <source>
        <dbReference type="EMBL" id="GLL08139.1"/>
    </source>
</evidence>
<sequence>MDVIDGHNDLPWRLRIRDPEARLDLNADLAGTGLHTDLPRLRRGGVGAQFWSVYVPADRPGPQAAIQVVEQVELVRRLIARYPDTLAPAGSAADVAEARAAGRIACLMGAEGGHCIDNSLVVLRSLHRLGIRYLTLTHSRNTDWADSATDTPAHGGLTEFGHEVVRELNRLGMLCDLSHVSDQTMHAALDTTTHPAFFSHSSARALCNHPRNVPDDVLTRVRDSEGLVMVTFVPFFLKNECRAWSEELTNLEDSLDAPWDTPAFLHQRQAWIDKHPCPPTTARDVADHIDHVREVAGLNAVALGGDFDGTELLPSDLPDVSTYPTLFAELQTRGWTDPELRKLAWENAMRVLRATCG</sequence>
<dbReference type="EMBL" id="BSFP01000128">
    <property type="protein sequence ID" value="GLL08139.1"/>
    <property type="molecule type" value="Genomic_DNA"/>
</dbReference>
<comment type="caution">
    <text evidence="1">The sequence shown here is derived from an EMBL/GenBank/DDBJ whole genome shotgun (WGS) entry which is preliminary data.</text>
</comment>
<dbReference type="PANTHER" id="PTHR10443:SF12">
    <property type="entry name" value="DIPEPTIDASE"/>
    <property type="match status" value="1"/>
</dbReference>
<dbReference type="GO" id="GO:0006508">
    <property type="term" value="P:proteolysis"/>
    <property type="evidence" value="ECO:0007669"/>
    <property type="project" value="InterPro"/>
</dbReference>
<reference evidence="1" key="2">
    <citation type="submission" date="2023-01" db="EMBL/GenBank/DDBJ databases">
        <authorList>
            <person name="Sun Q."/>
            <person name="Evtushenko L."/>
        </authorList>
    </citation>
    <scope>NUCLEOTIDE SEQUENCE</scope>
    <source>
        <strain evidence="1">VKM Ac-1321</strain>
    </source>
</reference>
<dbReference type="SUPFAM" id="SSF51556">
    <property type="entry name" value="Metallo-dependent hydrolases"/>
    <property type="match status" value="1"/>
</dbReference>
<organism evidence="1 2">
    <name type="scientific">Dactylosporangium matsuzakiense</name>
    <dbReference type="NCBI Taxonomy" id="53360"/>
    <lineage>
        <taxon>Bacteria</taxon>
        <taxon>Bacillati</taxon>
        <taxon>Actinomycetota</taxon>
        <taxon>Actinomycetes</taxon>
        <taxon>Micromonosporales</taxon>
        <taxon>Micromonosporaceae</taxon>
        <taxon>Dactylosporangium</taxon>
    </lineage>
</organism>
<dbReference type="Pfam" id="PF01244">
    <property type="entry name" value="Peptidase_M19"/>
    <property type="match status" value="1"/>
</dbReference>
<dbReference type="GO" id="GO:0070573">
    <property type="term" value="F:metallodipeptidase activity"/>
    <property type="evidence" value="ECO:0007669"/>
    <property type="project" value="InterPro"/>
</dbReference>
<dbReference type="Proteomes" id="UP001143480">
    <property type="component" value="Unassembled WGS sequence"/>
</dbReference>
<dbReference type="InterPro" id="IPR008257">
    <property type="entry name" value="Pept_M19"/>
</dbReference>
<keyword evidence="2" id="KW-1185">Reference proteome</keyword>
<reference evidence="1" key="1">
    <citation type="journal article" date="2014" name="Int. J. Syst. Evol. Microbiol.">
        <title>Complete genome sequence of Corynebacterium casei LMG S-19264T (=DSM 44701T), isolated from a smear-ripened cheese.</title>
        <authorList>
            <consortium name="US DOE Joint Genome Institute (JGI-PGF)"/>
            <person name="Walter F."/>
            <person name="Albersmeier A."/>
            <person name="Kalinowski J."/>
            <person name="Ruckert C."/>
        </authorList>
    </citation>
    <scope>NUCLEOTIDE SEQUENCE</scope>
    <source>
        <strain evidence="1">VKM Ac-1321</strain>
    </source>
</reference>
<name>A0A9W6KZ61_9ACTN</name>
<protein>
    <submittedName>
        <fullName evidence="1">Dipeptidase</fullName>
    </submittedName>
</protein>
<gene>
    <name evidence="1" type="ORF">GCM10017581_098990</name>
</gene>
<dbReference type="PROSITE" id="PS51365">
    <property type="entry name" value="RENAL_DIPEPTIDASE_2"/>
    <property type="match status" value="1"/>
</dbReference>
<dbReference type="Gene3D" id="3.20.20.140">
    <property type="entry name" value="Metal-dependent hydrolases"/>
    <property type="match status" value="1"/>
</dbReference>
<accession>A0A9W6KZ61</accession>
<dbReference type="AlphaFoldDB" id="A0A9W6KZ61"/>